<evidence type="ECO:0000256" key="1">
    <source>
        <dbReference type="ARBA" id="ARBA00022729"/>
    </source>
</evidence>
<dbReference type="RefSeq" id="WP_023558623.1">
    <property type="nucleotide sequence ID" value="NZ_KI629786.1"/>
</dbReference>
<proteinExistence type="predicted"/>
<accession>V6M872</accession>
<dbReference type="HOGENOM" id="CLU_017028_7_1_9"/>
<dbReference type="SUPFAM" id="SSF53850">
    <property type="entry name" value="Periplasmic binding protein-like II"/>
    <property type="match status" value="1"/>
</dbReference>
<dbReference type="InterPro" id="IPR000914">
    <property type="entry name" value="SBP_5_dom"/>
</dbReference>
<dbReference type="PIRSF" id="PIRSF002741">
    <property type="entry name" value="MppA"/>
    <property type="match status" value="1"/>
</dbReference>
<dbReference type="eggNOG" id="COG0747">
    <property type="taxonomic scope" value="Bacteria"/>
</dbReference>
<dbReference type="PROSITE" id="PS51257">
    <property type="entry name" value="PROKAR_LIPOPROTEIN"/>
    <property type="match status" value="1"/>
</dbReference>
<evidence type="ECO:0000259" key="4">
    <source>
        <dbReference type="Pfam" id="PF00496"/>
    </source>
</evidence>
<feature type="domain" description="Solute-binding protein family 5" evidence="4">
    <location>
        <begin position="100"/>
        <end position="452"/>
    </location>
</feature>
<dbReference type="PANTHER" id="PTHR30290">
    <property type="entry name" value="PERIPLASMIC BINDING COMPONENT OF ABC TRANSPORTER"/>
    <property type="match status" value="1"/>
</dbReference>
<dbReference type="STRING" id="1408254.T458_24180"/>
<dbReference type="GO" id="GO:0042597">
    <property type="term" value="C:periplasmic space"/>
    <property type="evidence" value="ECO:0007669"/>
    <property type="project" value="UniProtKB-ARBA"/>
</dbReference>
<dbReference type="CDD" id="cd08502">
    <property type="entry name" value="PBP2_NikA_DppA_OppA_like_16"/>
    <property type="match status" value="1"/>
</dbReference>
<feature type="signal peptide" evidence="3">
    <location>
        <begin position="1"/>
        <end position="27"/>
    </location>
</feature>
<comment type="caution">
    <text evidence="5">The sequence shown here is derived from an EMBL/GenBank/DDBJ whole genome shotgun (WGS) entry which is preliminary data.</text>
</comment>
<dbReference type="GO" id="GO:0043190">
    <property type="term" value="C:ATP-binding cassette (ABC) transporter complex"/>
    <property type="evidence" value="ECO:0007669"/>
    <property type="project" value="InterPro"/>
</dbReference>
<dbReference type="EMBL" id="AYJU01000018">
    <property type="protein sequence ID" value="EST51533.1"/>
    <property type="molecule type" value="Genomic_DNA"/>
</dbReference>
<protein>
    <submittedName>
        <fullName evidence="5">ABC transporter substrate-binding protein</fullName>
    </submittedName>
</protein>
<dbReference type="InterPro" id="IPR039424">
    <property type="entry name" value="SBP_5"/>
</dbReference>
<dbReference type="Gene3D" id="3.90.76.10">
    <property type="entry name" value="Dipeptide-binding Protein, Domain 1"/>
    <property type="match status" value="1"/>
</dbReference>
<evidence type="ECO:0000256" key="2">
    <source>
        <dbReference type="SAM" id="MobiDB-lite"/>
    </source>
</evidence>
<dbReference type="Gene3D" id="3.10.105.10">
    <property type="entry name" value="Dipeptide-binding Protein, Domain 3"/>
    <property type="match status" value="1"/>
</dbReference>
<dbReference type="Pfam" id="PF00496">
    <property type="entry name" value="SBP_bac_5"/>
    <property type="match status" value="1"/>
</dbReference>
<name>V6M872_9BACL</name>
<dbReference type="PANTHER" id="PTHR30290:SF38">
    <property type="entry name" value="D,D-DIPEPTIDE-BINDING PERIPLASMIC PROTEIN DDPA-RELATED"/>
    <property type="match status" value="1"/>
</dbReference>
<dbReference type="AlphaFoldDB" id="V6M872"/>
<organism evidence="5 6">
    <name type="scientific">Brevibacillus panacihumi W25</name>
    <dbReference type="NCBI Taxonomy" id="1408254"/>
    <lineage>
        <taxon>Bacteria</taxon>
        <taxon>Bacillati</taxon>
        <taxon>Bacillota</taxon>
        <taxon>Bacilli</taxon>
        <taxon>Bacillales</taxon>
        <taxon>Paenibacillaceae</taxon>
        <taxon>Brevibacillus</taxon>
    </lineage>
</organism>
<keyword evidence="1 3" id="KW-0732">Signal</keyword>
<dbReference type="GO" id="GO:0015833">
    <property type="term" value="P:peptide transport"/>
    <property type="evidence" value="ECO:0007669"/>
    <property type="project" value="TreeGrafter"/>
</dbReference>
<feature type="chain" id="PRO_5004749653" evidence="3">
    <location>
        <begin position="28"/>
        <end position="541"/>
    </location>
</feature>
<sequence>MKASRIVRTLAIWIVAASLAGCGAQTAQTGQNEGAQPPGQGQTQPEPAKEPQAVSGGELKIAYQAQPPTLDPHVTTSQASATIGRNVFETLVTSDSKYHVQPMLAESWEQSEDGTTITFRLRQGVRFHNGKEMTADDVAASMNRWIQISSAGKDHFTGAVFEVKDAQTAVLTLKQPTATAMAILAYGGGNYPAIMPKELIDQADPKGVKEYVGTGPFQFKEWKQDQQIHLTKYADYQARSEAADGLAGKREARVDDIYFIFTPDSSTQVAGLLSGEFDIAADVSYDSVQQLESNPEIKVDVAPTGMLNLYFNKKKGLFANEKARQAIAAGIDAESILIAAYTQEKYYELNHNMMMYYQIGQWSSENGRESYNQNNPEKAKQLLGEAGYKGEEVVIMTSRDYEDMYNGAVAFQQQLKNLGVKSKLEVYDWPTFTELRNDESKFDILVITNTPKPEPSSLAFMRKDFPGWTDSPELDELLVKFRGAPNLEKAMSVYDDIQKWFYEYVPVVKIGDGNSISSSQKSVEGMTWLDGLILWNVSNAK</sequence>
<keyword evidence="6" id="KW-1185">Reference proteome</keyword>
<feature type="compositionally biased region" description="Low complexity" evidence="2">
    <location>
        <begin position="33"/>
        <end position="46"/>
    </location>
</feature>
<dbReference type="GO" id="GO:1904680">
    <property type="term" value="F:peptide transmembrane transporter activity"/>
    <property type="evidence" value="ECO:0007669"/>
    <property type="project" value="TreeGrafter"/>
</dbReference>
<evidence type="ECO:0000313" key="5">
    <source>
        <dbReference type="EMBL" id="EST51533.1"/>
    </source>
</evidence>
<evidence type="ECO:0000313" key="6">
    <source>
        <dbReference type="Proteomes" id="UP000017973"/>
    </source>
</evidence>
<dbReference type="Gene3D" id="3.40.190.10">
    <property type="entry name" value="Periplasmic binding protein-like II"/>
    <property type="match status" value="1"/>
</dbReference>
<feature type="region of interest" description="Disordered" evidence="2">
    <location>
        <begin position="27"/>
        <end position="54"/>
    </location>
</feature>
<dbReference type="InterPro" id="IPR030678">
    <property type="entry name" value="Peptide/Ni-bd"/>
</dbReference>
<reference evidence="5 6" key="1">
    <citation type="journal article" date="2014" name="Genome Announc.">
        <title>Draft Genome Sequence of Brevibacillus panacihumi Strain W25, a Halotolerant Hydrocarbon-Degrading Bacterium.</title>
        <authorList>
            <person name="Wang X."/>
            <person name="Jin D."/>
            <person name="Zhou L."/>
            <person name="Wu L."/>
            <person name="An W."/>
            <person name="Chen Y."/>
            <person name="Zhao L."/>
        </authorList>
    </citation>
    <scope>NUCLEOTIDE SEQUENCE [LARGE SCALE GENOMIC DNA]</scope>
    <source>
        <strain evidence="5 6">W25</strain>
    </source>
</reference>
<dbReference type="Proteomes" id="UP000017973">
    <property type="component" value="Unassembled WGS sequence"/>
</dbReference>
<gene>
    <name evidence="5" type="ORF">T458_24180</name>
</gene>
<evidence type="ECO:0000256" key="3">
    <source>
        <dbReference type="SAM" id="SignalP"/>
    </source>
</evidence>
<dbReference type="PATRIC" id="fig|1408254.3.peg.4750"/>